<dbReference type="EMBL" id="LFYR01000830">
    <property type="protein sequence ID" value="KMZ68594.1"/>
    <property type="molecule type" value="Genomic_DNA"/>
</dbReference>
<sequence length="276" mass="30030">MSGVPPPPLPAAGGSTNGMLPKPPGYVDITSSTPGGALPQHLKPPPQRKPLPPSYRRPQNRGKYRNSRSRCSCGRFFCYCLLIFLILLCAVAVVGAAFYIYFQPKLPAFHFQSLKIGHFLVSVKSDGTFLHSAVNATVQVRNPNGKIKYSYNEGDVTFFAVDDTTGDVDLGSTKFPGFNQDTKNTTLLKLKARLSKAGEMVDDTVGSRLKSQFKSKTLKFSVMVKTKLSAHIIGGITVSLPVKIACGGESDATLKRINSGSLPRCSINTLRWIRLH</sequence>
<dbReference type="OMA" id="CSINTLR"/>
<keyword evidence="4" id="KW-0812">Transmembrane</keyword>
<feature type="region of interest" description="Disordered" evidence="3">
    <location>
        <begin position="1"/>
        <end position="69"/>
    </location>
</feature>
<reference evidence="6" key="1">
    <citation type="journal article" date="2016" name="Nature">
        <title>The genome of the seagrass Zostera marina reveals angiosperm adaptation to the sea.</title>
        <authorList>
            <person name="Olsen J.L."/>
            <person name="Rouze P."/>
            <person name="Verhelst B."/>
            <person name="Lin Y.-C."/>
            <person name="Bayer T."/>
            <person name="Collen J."/>
            <person name="Dattolo E."/>
            <person name="De Paoli E."/>
            <person name="Dittami S."/>
            <person name="Maumus F."/>
            <person name="Michel G."/>
            <person name="Kersting A."/>
            <person name="Lauritano C."/>
            <person name="Lohaus R."/>
            <person name="Toepel M."/>
            <person name="Tonon T."/>
            <person name="Vanneste K."/>
            <person name="Amirebrahimi M."/>
            <person name="Brakel J."/>
            <person name="Bostroem C."/>
            <person name="Chovatia M."/>
            <person name="Grimwood J."/>
            <person name="Jenkins J.W."/>
            <person name="Jueterbock A."/>
            <person name="Mraz A."/>
            <person name="Stam W.T."/>
            <person name="Tice H."/>
            <person name="Bornberg-Bauer E."/>
            <person name="Green P.J."/>
            <person name="Pearson G.A."/>
            <person name="Procaccini G."/>
            <person name="Duarte C.M."/>
            <person name="Schmutz J."/>
            <person name="Reusch T.B.H."/>
            <person name="Van de Peer Y."/>
        </authorList>
    </citation>
    <scope>NUCLEOTIDE SEQUENCE [LARGE SCALE GENOMIC DNA]</scope>
    <source>
        <strain evidence="6">cv. Finnish</strain>
    </source>
</reference>
<dbReference type="InterPro" id="IPR044839">
    <property type="entry name" value="NDR1-like"/>
</dbReference>
<accession>A0A0K9PHY8</accession>
<feature type="compositionally biased region" description="Basic residues" evidence="3">
    <location>
        <begin position="58"/>
        <end position="68"/>
    </location>
</feature>
<feature type="compositionally biased region" description="Pro residues" evidence="3">
    <location>
        <begin position="1"/>
        <end position="10"/>
    </location>
</feature>
<evidence type="ECO:0000256" key="3">
    <source>
        <dbReference type="SAM" id="MobiDB-lite"/>
    </source>
</evidence>
<dbReference type="GO" id="GO:0098542">
    <property type="term" value="P:defense response to other organism"/>
    <property type="evidence" value="ECO:0007669"/>
    <property type="project" value="InterPro"/>
</dbReference>
<keyword evidence="4" id="KW-1133">Transmembrane helix</keyword>
<dbReference type="GO" id="GO:0016020">
    <property type="term" value="C:membrane"/>
    <property type="evidence" value="ECO:0007669"/>
    <property type="project" value="UniProtKB-SubCell"/>
</dbReference>
<proteinExistence type="predicted"/>
<dbReference type="PANTHER" id="PTHR31234:SF35">
    <property type="entry name" value="LATE EMBRYOGENESIS ABUNDANT (LEA) HYDROXYPROLINE-RICH GLYCOPROTEIN FAMILY"/>
    <property type="match status" value="1"/>
</dbReference>
<evidence type="ECO:0000313" key="5">
    <source>
        <dbReference type="EMBL" id="KMZ68594.1"/>
    </source>
</evidence>
<evidence type="ECO:0000256" key="1">
    <source>
        <dbReference type="ARBA" id="ARBA00004370"/>
    </source>
</evidence>
<keyword evidence="6" id="KW-1185">Reference proteome</keyword>
<protein>
    <submittedName>
        <fullName evidence="5">Harpin-induced like protein 22</fullName>
    </submittedName>
</protein>
<evidence type="ECO:0000313" key="6">
    <source>
        <dbReference type="Proteomes" id="UP000036987"/>
    </source>
</evidence>
<dbReference type="OrthoDB" id="777695at2759"/>
<dbReference type="Proteomes" id="UP000036987">
    <property type="component" value="Unassembled WGS sequence"/>
</dbReference>
<keyword evidence="2 4" id="KW-0472">Membrane</keyword>
<dbReference type="AlphaFoldDB" id="A0A0K9PHY8"/>
<name>A0A0K9PHY8_ZOSMR</name>
<gene>
    <name evidence="5" type="ORF">ZOSMA_236G00190</name>
</gene>
<feature type="transmembrane region" description="Helical" evidence="4">
    <location>
        <begin position="76"/>
        <end position="102"/>
    </location>
</feature>
<feature type="compositionally biased region" description="Pro residues" evidence="3">
    <location>
        <begin position="42"/>
        <end position="55"/>
    </location>
</feature>
<comment type="caution">
    <text evidence="5">The sequence shown here is derived from an EMBL/GenBank/DDBJ whole genome shotgun (WGS) entry which is preliminary data.</text>
</comment>
<evidence type="ECO:0000256" key="4">
    <source>
        <dbReference type="SAM" id="Phobius"/>
    </source>
</evidence>
<dbReference type="PANTHER" id="PTHR31234">
    <property type="entry name" value="LATE EMBRYOGENESIS ABUNDANT (LEA) HYDROXYPROLINE-RICH GLYCOPROTEIN FAMILY"/>
    <property type="match status" value="1"/>
</dbReference>
<comment type="subcellular location">
    <subcellularLocation>
        <location evidence="1">Membrane</location>
    </subcellularLocation>
</comment>
<evidence type="ECO:0000256" key="2">
    <source>
        <dbReference type="ARBA" id="ARBA00023136"/>
    </source>
</evidence>
<organism evidence="5 6">
    <name type="scientific">Zostera marina</name>
    <name type="common">Eelgrass</name>
    <dbReference type="NCBI Taxonomy" id="29655"/>
    <lineage>
        <taxon>Eukaryota</taxon>
        <taxon>Viridiplantae</taxon>
        <taxon>Streptophyta</taxon>
        <taxon>Embryophyta</taxon>
        <taxon>Tracheophyta</taxon>
        <taxon>Spermatophyta</taxon>
        <taxon>Magnoliopsida</taxon>
        <taxon>Liliopsida</taxon>
        <taxon>Zosteraceae</taxon>
        <taxon>Zostera</taxon>
    </lineage>
</organism>